<dbReference type="FlyBase" id="FBgn0036325">
    <property type="gene designation" value="CG10752"/>
</dbReference>
<gene>
    <name evidence="3" type="primary">anon-WO0140519.236</name>
    <name evidence="3" type="synonym">Dmel\CG10752</name>
    <name evidence="3 5" type="ORF">CG10752</name>
    <name evidence="3" type="ORF">Dmel_CG10752</name>
</gene>
<name>Q9VU26_DROME</name>
<dbReference type="InterPro" id="IPR011705">
    <property type="entry name" value="BACK"/>
</dbReference>
<sequence>MDVSQSDGPTENEAGGMKNITHQFEFMSNRLKEHMKYNILRNAVFYKKIPLQKKLKLALERNIGPHAYIIVNDTIYKCQVFVLRIYCKLFTNNLKRGDIVKFPRDAMSNECFELAYTWMTNNAIHLPRDKIINLLAAAKCLQCIPLIKRIFEFLNDYRTHCELFSFSCYLKAKDMGMTQVADMMVSRVTKSFLVLVSNGQFIKMDIDGACTLLRSRHLAVQNEIEIFYSALLWLISNYEMRIKYIPRVLSLVRFLMIPAVFILQWTSNLKDLRPELANVLCHFLHNAMLSQFEYYTETFQSESIIRGNRRWAQDPQCPYLSLFNANGDSDLSPDVFFRYLRQIQNSPKSFVARLIMKDHMEYEIGDALTVNESWTSENSAEDLKEPGEYNCAVGGTSSTEDLDAAPNVKQTFYTSAVELDLDLLAKNHSVFDSDLDSSESSSTTTSIDSFTDCKNGSGTEVNFHAEHPANSNASSFSDSTTCSGGDSETESVQDSNVACTPNLTPESPTEPATNSAEYSGTVSSTYSQTDRISSEVYET</sequence>
<feature type="region of interest" description="Disordered" evidence="1">
    <location>
        <begin position="375"/>
        <end position="398"/>
    </location>
</feature>
<evidence type="ECO:0000256" key="1">
    <source>
        <dbReference type="SAM" id="MobiDB-lite"/>
    </source>
</evidence>
<dbReference type="GlyGen" id="Q9VU26">
    <property type="glycosylation" value="2 sites"/>
</dbReference>
<keyword evidence="6" id="KW-1185">Reference proteome</keyword>
<dbReference type="PaxDb" id="7227-FBpp0075635"/>
<dbReference type="RefSeq" id="NP_648614.1">
    <property type="nucleotide sequence ID" value="NM_140357.3"/>
</dbReference>
<reference evidence="6" key="3">
    <citation type="journal article" date="2002" name="Genome Biol.">
        <title>Finishing a whole-genome shotgun: release 3 of the Drosophila melanogaster euchromatic genome sequence.</title>
        <authorList>
            <person name="Celniker S.E."/>
            <person name="Wheeler D.A."/>
            <person name="Kronmiller B."/>
            <person name="Carlson J.W."/>
            <person name="Halpern A."/>
            <person name="Patel S."/>
            <person name="Adams M."/>
            <person name="Champe M."/>
            <person name="Dugan S.P."/>
            <person name="Frise E."/>
            <person name="Hodgson A."/>
            <person name="George R.A."/>
            <person name="Hoskins R.A."/>
            <person name="Laverty T."/>
            <person name="Muzny D.M."/>
            <person name="Nelson C.R."/>
            <person name="Pacleb J.M."/>
            <person name="Park S."/>
            <person name="Pfeiffer B.D."/>
            <person name="Richards S."/>
            <person name="Sodergren E.J."/>
            <person name="Svirskas R."/>
            <person name="Tabor P.E."/>
            <person name="Wan K."/>
            <person name="Stapleton M."/>
            <person name="Sutton G.G."/>
            <person name="Venter C."/>
            <person name="Weinstock G."/>
            <person name="Scherer S.E."/>
            <person name="Myers E.W."/>
            <person name="Gibbs R.A."/>
            <person name="Rubin G.M."/>
        </authorList>
    </citation>
    <scope>NUCLEOTIDE SEQUENCE [LARGE SCALE GENOMIC DNA]</scope>
    <source>
        <strain evidence="6">Berkeley</strain>
    </source>
</reference>
<dbReference type="SMR" id="Q9VU26"/>
<organism evidence="3 6">
    <name type="scientific">Drosophila melanogaster</name>
    <name type="common">Fruit fly</name>
    <dbReference type="NCBI Taxonomy" id="7227"/>
    <lineage>
        <taxon>Eukaryota</taxon>
        <taxon>Metazoa</taxon>
        <taxon>Ecdysozoa</taxon>
        <taxon>Arthropoda</taxon>
        <taxon>Hexapoda</taxon>
        <taxon>Insecta</taxon>
        <taxon>Pterygota</taxon>
        <taxon>Neoptera</taxon>
        <taxon>Endopterygota</taxon>
        <taxon>Diptera</taxon>
        <taxon>Brachycera</taxon>
        <taxon>Muscomorpha</taxon>
        <taxon>Ephydroidea</taxon>
        <taxon>Drosophilidae</taxon>
        <taxon>Drosophila</taxon>
        <taxon>Sophophora</taxon>
    </lineage>
</organism>
<dbReference type="eggNOG" id="ENOG502TB5D">
    <property type="taxonomic scope" value="Eukaryota"/>
</dbReference>
<dbReference type="PANTHER" id="PTHR22667:SF0">
    <property type="entry name" value="AT01380P-RELATED"/>
    <property type="match status" value="1"/>
</dbReference>
<feature type="compositionally biased region" description="Polar residues" evidence="1">
    <location>
        <begin position="469"/>
        <end position="531"/>
    </location>
</feature>
<proteinExistence type="evidence at transcript level"/>
<reference evidence="3 6" key="9">
    <citation type="journal article" date="2007" name="Science">
        <title>The Release 5.1 annotation of Drosophila melanogaster heterochromatin.</title>
        <authorList>
            <person name="Smith C.D."/>
            <person name="Shu S."/>
            <person name="Mungall C.J."/>
            <person name="Karpen G.H."/>
        </authorList>
    </citation>
    <scope>NUCLEOTIDE SEQUENCE [LARGE SCALE GENOMIC DNA]</scope>
    <source>
        <strain evidence="6">Berkeley</strain>
    </source>
</reference>
<reference evidence="3" key="13">
    <citation type="journal article" date="2015" name="Genome Res.">
        <title>The Release 6 reference sequence of the Drosophila melanogaster genome.</title>
        <authorList>
            <person name="Hoskins R.A."/>
            <person name="Carlson J.W."/>
            <person name="Wan K.H."/>
            <person name="Park S."/>
            <person name="Mendez I."/>
            <person name="Galle S.E."/>
            <person name="Booth B.W."/>
            <person name="Pfeiffer B.D."/>
            <person name="George R.A."/>
            <person name="Svirskas R."/>
            <person name="Krzywinski M."/>
            <person name="Schein J."/>
            <person name="Accardo M.C."/>
            <person name="Damia E."/>
            <person name="Messina G."/>
            <person name="Mendez-Lago M."/>
            <person name="de Pablos B."/>
            <person name="Demakova O.V."/>
            <person name="Andreyeva E.N."/>
            <person name="Boldyreva L.V."/>
            <person name="Marra M."/>
            <person name="Carvalho A.B."/>
            <person name="Dimitri P."/>
            <person name="Villasante A."/>
            <person name="Zhimulev I.F."/>
            <person name="Rubin G.M."/>
            <person name="Karpen G.H."/>
            <person name="Celniker S.E."/>
        </authorList>
    </citation>
    <scope>NUCLEOTIDE SEQUENCE</scope>
</reference>
<accession>Q95TY7</accession>
<dbReference type="EMBL" id="AY058432">
    <property type="protein sequence ID" value="AAL13661.1"/>
    <property type="molecule type" value="mRNA"/>
</dbReference>
<feature type="domain" description="BACK" evidence="2">
    <location>
        <begin position="168"/>
        <end position="266"/>
    </location>
</feature>
<dbReference type="HOGENOM" id="CLU_431013_0_0_1"/>
<evidence type="ECO:0000313" key="3">
    <source>
        <dbReference type="EMBL" id="AAF49865.2"/>
    </source>
</evidence>
<reference evidence="3" key="15">
    <citation type="submission" date="2022-11" db="EMBL/GenBank/DDBJ databases">
        <authorList>
            <consortium name="FlyBase"/>
        </authorList>
    </citation>
    <scope>NUCLEOTIDE SEQUENCE</scope>
</reference>
<evidence type="ECO:0000313" key="6">
    <source>
        <dbReference type="Proteomes" id="UP000000803"/>
    </source>
</evidence>
<accession>Q9VU26</accession>
<dbReference type="VEuPathDB" id="VectorBase:FBgn0036325"/>
<reference evidence="4" key="2">
    <citation type="submission" date="2001-10" db="EMBL/GenBank/DDBJ databases">
        <authorList>
            <person name="Stapleton M."/>
            <person name="Brokstein P."/>
            <person name="Hong L."/>
            <person name="Agbayani A."/>
            <person name="Carlson J."/>
            <person name="Champe M."/>
            <person name="Chavez C."/>
            <person name="Dorsett V."/>
            <person name="Farfan D."/>
            <person name="Frise E."/>
            <person name="George R."/>
            <person name="Gonzalez M."/>
            <person name="Guarin H."/>
            <person name="Li P."/>
            <person name="Liao G."/>
            <person name="Miranda A."/>
            <person name="Mungall C.J."/>
            <person name="Nunoo J."/>
            <person name="Pacleb J."/>
            <person name="Paragas V."/>
            <person name="Park S."/>
            <person name="Phouanenavong S."/>
            <person name="Wan K."/>
            <person name="Yu C."/>
            <person name="Lewis S.E."/>
            <person name="Rubin G.M."/>
            <person name="Celniker S."/>
        </authorList>
    </citation>
    <scope>NUCLEOTIDE SEQUENCE</scope>
    <source>
        <strain evidence="4">Berkeley</strain>
    </source>
</reference>
<reference evidence="3 6" key="1">
    <citation type="journal article" date="2000" name="Science">
        <title>The genome sequence of Drosophila melanogaster.</title>
        <authorList>
            <person name="Adams M.D."/>
            <person name="Celniker S.E."/>
            <person name="Holt R.A."/>
            <person name="Evans C.A."/>
            <person name="Gocayne J.D."/>
            <person name="Amanatides P.G."/>
            <person name="Scherer S.E."/>
            <person name="Li P.W."/>
            <person name="Hoskins R.A."/>
            <person name="Galle R.F."/>
            <person name="George R.A."/>
            <person name="Lewis S.E."/>
            <person name="Richards S."/>
            <person name="Ashburner M."/>
            <person name="Henderson S.N."/>
            <person name="Sutton G.G."/>
            <person name="Wortman J.R."/>
            <person name="Yandell M.D."/>
            <person name="Zhang Q."/>
            <person name="Chen L.X."/>
            <person name="Brandon R.C."/>
            <person name="Rogers Y.H."/>
            <person name="Blazej R.G."/>
            <person name="Champe M."/>
            <person name="Pfeiffer B.D."/>
            <person name="Wan K.H."/>
            <person name="Doyle C."/>
            <person name="Baxter E.G."/>
            <person name="Helt G."/>
            <person name="Nelson C.R."/>
            <person name="Gabor G.L."/>
            <person name="Abril J.F."/>
            <person name="Agbayani A."/>
            <person name="An H.J."/>
            <person name="Andrews-Pfannkoch C."/>
            <person name="Baldwin D."/>
            <person name="Ballew R.M."/>
            <person name="Basu A."/>
            <person name="Baxendale J."/>
            <person name="Bayraktaroglu L."/>
            <person name="Beasley E.M."/>
            <person name="Beeson K.Y."/>
            <person name="Benos P.V."/>
            <person name="Berman B.P."/>
            <person name="Bhandari D."/>
            <person name="Bolshakov S."/>
            <person name="Borkova D."/>
            <person name="Botchan M.R."/>
            <person name="Bouck J."/>
            <person name="Brokstein P."/>
            <person name="Brottier P."/>
            <person name="Burtis K.C."/>
            <person name="Busam D.A."/>
            <person name="Butler H."/>
            <person name="Cadieu E."/>
            <person name="Center A."/>
            <person name="Chandra I."/>
            <person name="Cherry J.M."/>
            <person name="Cawley S."/>
            <person name="Dahlke C."/>
            <person name="Davenport L.B."/>
            <person name="Davies P."/>
            <person name="de Pablos B."/>
            <person name="Delcher A."/>
            <person name="Deng Z."/>
            <person name="Mays A.D."/>
            <person name="Dew I."/>
            <person name="Dietz S.M."/>
            <person name="Dodson K."/>
            <person name="Doup L.E."/>
            <person name="Downes M."/>
            <person name="Dugan-Rocha S."/>
            <person name="Dunkov B.C."/>
            <person name="Dunn P."/>
            <person name="Durbin K.J."/>
            <person name="Evangelista C.C."/>
            <person name="Ferraz C."/>
            <person name="Ferriera S."/>
            <person name="Fleischmann W."/>
            <person name="Fosler C."/>
            <person name="Gabrielian A.E."/>
            <person name="Garg N.S."/>
            <person name="Gelbart W.M."/>
            <person name="Glasser K."/>
            <person name="Glodek A."/>
            <person name="Gong F."/>
            <person name="Gorrell J.H."/>
            <person name="Gu Z."/>
            <person name="Guan P."/>
            <person name="Harris M."/>
            <person name="Harris N.L."/>
            <person name="Harvey D."/>
            <person name="Heiman T.J."/>
            <person name="Hernandez J.R."/>
            <person name="Houck J."/>
            <person name="Hostin D."/>
            <person name="Houston K.A."/>
            <person name="Howland T.J."/>
            <person name="Wei M.H."/>
            <person name="Ibegwam C."/>
            <person name="Jalali M."/>
            <person name="Kalush F."/>
            <person name="Karpen G.H."/>
            <person name="Ke Z."/>
            <person name="Kennison J.A."/>
            <person name="Ketchum K.A."/>
            <person name="Kimmel B.E."/>
            <person name="Kodira C.D."/>
            <person name="Kraft C."/>
            <person name="Kravitz S."/>
            <person name="Kulp D."/>
            <person name="Lai Z."/>
            <person name="Lasko P."/>
            <person name="Lei Y."/>
            <person name="Levitsky A.A."/>
            <person name="Li J."/>
            <person name="Li Z."/>
            <person name="Liang Y."/>
            <person name="Lin X."/>
            <person name="Liu X."/>
            <person name="Mattei B."/>
            <person name="McIntosh T.C."/>
            <person name="McLeod M.P."/>
            <person name="McPherson D."/>
            <person name="Merkulov G."/>
            <person name="Milshina N.V."/>
            <person name="Mobarry C."/>
            <person name="Morris J."/>
            <person name="Moshrefi A."/>
            <person name="Mount S.M."/>
            <person name="Moy M."/>
            <person name="Murphy B."/>
            <person name="Murphy L."/>
            <person name="Muzny D.M."/>
            <person name="Nelson D.L."/>
            <person name="Nelson D.R."/>
            <person name="Nelson K.A."/>
            <person name="Nixon K."/>
            <person name="Nusskern D.R."/>
            <person name="Pacleb J.M."/>
            <person name="Palazzolo M."/>
            <person name="Pittman G.S."/>
            <person name="Pan S."/>
            <person name="Pollard J."/>
            <person name="Puri V."/>
            <person name="Reese M.G."/>
            <person name="Reinert K."/>
            <person name="Remington K."/>
            <person name="Saunders R.D."/>
            <person name="Scheeler F."/>
            <person name="Shen H."/>
            <person name="Shue B.C."/>
            <person name="Siden-Kiamos I."/>
            <person name="Simpson M."/>
            <person name="Skupski M.P."/>
            <person name="Smith T."/>
            <person name="Spier E."/>
            <person name="Spradling A.C."/>
            <person name="Stapleton M."/>
            <person name="Strong R."/>
            <person name="Sun E."/>
            <person name="Svirskas R."/>
            <person name="Tector C."/>
            <person name="Turner R."/>
            <person name="Venter E."/>
            <person name="Wang A.H."/>
            <person name="Wang X."/>
            <person name="Wang Z.Y."/>
            <person name="Wassarman D.A."/>
            <person name="Weinstock G.M."/>
            <person name="Weissenbach J."/>
            <person name="Williams S.M."/>
            <person name="WoodageT"/>
            <person name="Worley K.C."/>
            <person name="Wu D."/>
            <person name="Yang S."/>
            <person name="Yao Q.A."/>
            <person name="Ye J."/>
            <person name="Yeh R.F."/>
            <person name="Zaveri J.S."/>
            <person name="Zhan M."/>
            <person name="Zhang G."/>
            <person name="Zhao Q."/>
            <person name="Zheng L."/>
            <person name="Zheng X.H."/>
            <person name="Zhong F.N."/>
            <person name="Zhong W."/>
            <person name="Zhou X."/>
            <person name="Zhu S."/>
            <person name="Zhu X."/>
            <person name="Smith H.O."/>
            <person name="Gibbs R.A."/>
            <person name="Myers E.W."/>
            <person name="Rubin G.M."/>
            <person name="Venter J.C."/>
        </authorList>
    </citation>
    <scope>NUCLEOTIDE SEQUENCE [LARGE SCALE GENOMIC DNA]</scope>
    <source>
        <strain evidence="6">Berkeley</strain>
    </source>
</reference>
<dbReference type="IntAct" id="Q9VU26">
    <property type="interactions" value="7"/>
</dbReference>
<dbReference type="Gene3D" id="3.30.710.10">
    <property type="entry name" value="Potassium Channel Kv1.1, Chain A"/>
    <property type="match status" value="1"/>
</dbReference>
<evidence type="ECO:0000313" key="5">
    <source>
        <dbReference type="FlyBase" id="FBgn0036325"/>
    </source>
</evidence>
<dbReference type="Proteomes" id="UP000000803">
    <property type="component" value="Chromosome 3L"/>
</dbReference>
<reference evidence="3 6" key="10">
    <citation type="journal article" date="2007" name="Science">
        <title>Sequence finishing and mapping of Drosophila melanogaster heterochromatin.</title>
        <authorList>
            <person name="Hoskins R.A."/>
            <person name="Carlson J.W."/>
            <person name="Kennedy C."/>
            <person name="Acevedo D."/>
            <person name="Evans-Holm M."/>
            <person name="Frise E."/>
            <person name="Wan K.H."/>
            <person name="Park S."/>
            <person name="Mendez-Lago M."/>
            <person name="Rossi F."/>
            <person name="Villasante A."/>
            <person name="Dimitri P."/>
            <person name="Karpen G.H."/>
            <person name="Celniker S.E."/>
        </authorList>
    </citation>
    <scope>NUCLEOTIDE SEQUENCE [LARGE SCALE GENOMIC DNA]</scope>
    <source>
        <strain evidence="6">Berkeley</strain>
    </source>
</reference>
<feature type="region of interest" description="Disordered" evidence="1">
    <location>
        <begin position="432"/>
        <end position="451"/>
    </location>
</feature>
<dbReference type="STRING" id="7227.FBpp0075635"/>
<dbReference type="Pfam" id="PF07707">
    <property type="entry name" value="BACK"/>
    <property type="match status" value="1"/>
</dbReference>
<evidence type="ECO:0000259" key="2">
    <source>
        <dbReference type="SMART" id="SM00875"/>
    </source>
</evidence>
<dbReference type="InterPro" id="IPR011333">
    <property type="entry name" value="SKP1/BTB/POZ_sf"/>
</dbReference>
<dbReference type="Bgee" id="FBgn0036325">
    <property type="expression patterns" value="Expressed in early-mid elongation-stage spermatid (Drosophila) in testis and 12 other cell types or tissues"/>
</dbReference>
<reference evidence="3" key="12">
    <citation type="journal article" date="2015" name="G3 (Bethesda)">
        <title>Gene Model Annotations for Drosophila melanogaster: The Rule-Benders.</title>
        <authorList>
            <consortium name="FlyBase Consortium"/>
            <person name="Crosby M.A."/>
            <person name="Gramates L.S."/>
            <person name="Dos Santos G."/>
            <person name="Matthews B.B."/>
            <person name="St Pierre S.E."/>
            <person name="Zhou P."/>
            <person name="Schroeder A.J."/>
            <person name="Falls K."/>
            <person name="Emmert D.B."/>
            <person name="Russo S.M."/>
            <person name="Gelbart W.M."/>
            <person name="null"/>
        </authorList>
    </citation>
    <scope>NUCLEOTIDE SEQUENCE</scope>
</reference>
<dbReference type="EMBL" id="AE014296">
    <property type="protein sequence ID" value="AAF49865.2"/>
    <property type="molecule type" value="Genomic_DNA"/>
</dbReference>
<dbReference type="Gene3D" id="1.25.40.420">
    <property type="match status" value="1"/>
</dbReference>
<dbReference type="SMART" id="SM00875">
    <property type="entry name" value="BACK"/>
    <property type="match status" value="1"/>
</dbReference>
<reference evidence="3" key="8">
    <citation type="submission" date="2006-08" db="EMBL/GenBank/DDBJ databases">
        <authorList>
            <person name="Celniker S."/>
            <person name="Carlson J."/>
            <person name="Wan K."/>
            <person name="Frise E."/>
            <person name="Hoskins R."/>
            <person name="Park S."/>
            <person name="Svirskas R."/>
            <person name="Rubin G."/>
        </authorList>
    </citation>
    <scope>NUCLEOTIDE SEQUENCE</scope>
</reference>
<dbReference type="OrthoDB" id="6350321at2759"/>
<reference evidence="3 6" key="6">
    <citation type="journal article" date="2002" name="Genome Biol.">
        <title>Heterochromatic sequences in a Drosophila whole-genome shotgun assembly.</title>
        <authorList>
            <person name="Hoskins R.A."/>
            <person name="Smith C.D."/>
            <person name="Carlson J.W."/>
            <person name="Carvalho A.B."/>
            <person name="Halpern A."/>
            <person name="Kaminker J.S."/>
            <person name="Kennedy C."/>
            <person name="Mungall C.J."/>
            <person name="Sullivan B.A."/>
            <person name="Sutton G.G."/>
            <person name="Yasuhara J.C."/>
            <person name="Wakimoto B.T."/>
            <person name="Myers E.W."/>
            <person name="Celniker S.E."/>
            <person name="Rubin G.M."/>
            <person name="Karpen G.H."/>
        </authorList>
    </citation>
    <scope>NUCLEOTIDE SEQUENCE [LARGE SCALE GENOMIC DNA]</scope>
    <source>
        <strain evidence="6">Berkeley</strain>
    </source>
</reference>
<dbReference type="KEGG" id="dme:Dmel_CG10752"/>
<dbReference type="AlphaFoldDB" id="Q9VU26"/>
<dbReference type="OMA" id="AYAWMTS"/>
<dbReference type="AGR" id="FB:FBgn0036325"/>
<reference evidence="3 6" key="7">
    <citation type="journal article" date="2005" name="PLoS Comput. Biol.">
        <title>Combined evidence annotation of transposable elements in genome sequences.</title>
        <authorList>
            <person name="Quesneville H."/>
            <person name="Bergman C.M."/>
            <person name="Andrieu O."/>
            <person name="Autard D."/>
            <person name="Nouaud D."/>
            <person name="Ashburner M."/>
            <person name="Anxolabehere D."/>
        </authorList>
    </citation>
    <scope>NUCLEOTIDE SEQUENCE [LARGE SCALE GENOMIC DNA]</scope>
    <source>
        <strain evidence="6">Berkeley</strain>
    </source>
</reference>
<reference evidence="3" key="11">
    <citation type="journal article" date="2015" name="G3 (Bethesda)">
        <title>Gene Model Annotations for Drosophila melanogaster: Impact of High-Throughput Data.</title>
        <authorList>
            <consortium name="FlyBase Consortium"/>
            <person name="Matthews B.B."/>
            <person name="Dos Santos G."/>
            <person name="Crosby M.A."/>
            <person name="Emmert D.B."/>
            <person name="St Pierre S.E."/>
            <person name="Gramates L.S."/>
            <person name="Zhou P."/>
            <person name="Schroeder A.J."/>
            <person name="Falls K."/>
            <person name="Strelets V."/>
            <person name="Russo S.M."/>
            <person name="Gelbart W.M."/>
            <person name="null"/>
        </authorList>
    </citation>
    <scope>NUCLEOTIDE SEQUENCE</scope>
</reference>
<dbReference type="BioGRID-ORCS" id="39467">
    <property type="hits" value="0 hits in 1 CRISPR screen"/>
</dbReference>
<dbReference type="PANTHER" id="PTHR22667">
    <property type="entry name" value="AT01380P-RELATED"/>
    <property type="match status" value="1"/>
</dbReference>
<reference evidence="3" key="14">
    <citation type="submission" date="2022-11" db="EMBL/GenBank/DDBJ databases">
        <title>Drosophila melanogaster release 4 sequence.</title>
        <authorList>
            <consortium name="Berkeley Drosophila Genome Project"/>
            <person name="Celniker S."/>
            <person name="Carlson J."/>
            <person name="Wan K."/>
            <person name="Pfeiffer B."/>
            <person name="Frise E."/>
            <person name="George R."/>
            <person name="Hoskins R."/>
            <person name="Stapleton M."/>
            <person name="Pacleb J."/>
            <person name="Park S."/>
            <person name="Svirskas R."/>
            <person name="Smith E."/>
            <person name="Yu C."/>
            <person name="Rubin G."/>
        </authorList>
    </citation>
    <scope>NUCLEOTIDE SEQUENCE</scope>
</reference>
<reference evidence="6" key="5">
    <citation type="journal article" date="2002" name="Genome Biol.">
        <title>The transposable elements of the Drosophila melanogaster euchromatin: a genomics perspective.</title>
        <authorList>
            <person name="Kaminker J.S."/>
            <person name="Bergman C.M."/>
            <person name="Kronmiller B."/>
            <person name="Carlson J."/>
            <person name="Svirskas R."/>
            <person name="Patel S."/>
            <person name="Frise E."/>
            <person name="Wheeler D.A."/>
            <person name="Lewis S.E."/>
            <person name="Rubin G.M."/>
            <person name="Ashburner M."/>
            <person name="Celniker S.E."/>
        </authorList>
    </citation>
    <scope>NUCLEOTIDE SEQUENCE [LARGE SCALE GENOMIC DNA]</scope>
    <source>
        <strain evidence="6">Berkeley</strain>
    </source>
</reference>
<dbReference type="SUPFAM" id="SSF54695">
    <property type="entry name" value="POZ domain"/>
    <property type="match status" value="1"/>
</dbReference>
<reference evidence="6" key="4">
    <citation type="journal article" date="2002" name="Genome Biol.">
        <title>Annotation of the Drosophila melanogaster euchromatic genome: a systematic review.</title>
        <authorList>
            <person name="Misra S."/>
            <person name="Crosby M.A."/>
            <person name="Mungall C.J."/>
            <person name="Matthews B.B."/>
            <person name="Campbell K.S."/>
            <person name="Hradecky P."/>
            <person name="Huang Y."/>
            <person name="Kaminker J.S."/>
            <person name="Millburn G.H."/>
            <person name="Prochnik S.E."/>
            <person name="Smith C.D."/>
            <person name="Tupy J.L."/>
            <person name="Whitfied E.J."/>
            <person name="Bayraktaroglu L."/>
            <person name="Berman B.P."/>
            <person name="Bettencourt B.R."/>
            <person name="Celniker S.E."/>
            <person name="de Grey A.D."/>
            <person name="Drysdale R.A."/>
            <person name="Harris N.L."/>
            <person name="Richter J."/>
            <person name="Russo S."/>
            <person name="Schroeder A.J."/>
            <person name="Shu S.Q."/>
            <person name="Stapleton M."/>
            <person name="Yamada C."/>
            <person name="Ashburner M."/>
            <person name="Gelbart W.M."/>
            <person name="Rubin G.M."/>
            <person name="Lewis S.E."/>
        </authorList>
    </citation>
    <scope>GENOME REANNOTATION</scope>
    <source>
        <strain evidence="6">Berkeley</strain>
    </source>
</reference>
<protein>
    <submittedName>
        <fullName evidence="4">GH21086p</fullName>
    </submittedName>
</protein>
<feature type="compositionally biased region" description="Low complexity" evidence="1">
    <location>
        <begin position="438"/>
        <end position="451"/>
    </location>
</feature>
<dbReference type="UCSC" id="CG10752-RA">
    <property type="organism name" value="d. melanogaster"/>
</dbReference>
<feature type="region of interest" description="Disordered" evidence="1">
    <location>
        <begin position="461"/>
        <end position="539"/>
    </location>
</feature>
<evidence type="ECO:0000313" key="4">
    <source>
        <dbReference type="EMBL" id="AAL13661.1"/>
    </source>
</evidence>
<dbReference type="GeneID" id="39467"/>
<dbReference type="InParanoid" id="Q9VU26"/>